<sequence>MDVRGFFVPRGWGGYPHARPRWTCSKQAVLLDELQLVLMKGQQGYEENDSSDLASGPAVPPPRSLHTAHMHGGGAFPRRSLGIESSFQVPLAAAVRLPVAPRATHMRSGKRKAATRG</sequence>
<accession>A0ABP7HSF4</accession>
<organism evidence="2 3">
    <name type="scientific">Amycolatopsis tucumanensis</name>
    <dbReference type="NCBI Taxonomy" id="401106"/>
    <lineage>
        <taxon>Bacteria</taxon>
        <taxon>Bacillati</taxon>
        <taxon>Actinomycetota</taxon>
        <taxon>Actinomycetes</taxon>
        <taxon>Pseudonocardiales</taxon>
        <taxon>Pseudonocardiaceae</taxon>
        <taxon>Amycolatopsis</taxon>
    </lineage>
</organism>
<name>A0ABP7HSF4_9PSEU</name>
<evidence type="ECO:0000313" key="3">
    <source>
        <dbReference type="Proteomes" id="UP001501624"/>
    </source>
</evidence>
<feature type="region of interest" description="Disordered" evidence="1">
    <location>
        <begin position="45"/>
        <end position="73"/>
    </location>
</feature>
<keyword evidence="3" id="KW-1185">Reference proteome</keyword>
<protein>
    <submittedName>
        <fullName evidence="2">Uncharacterized protein</fullName>
    </submittedName>
</protein>
<comment type="caution">
    <text evidence="2">The sequence shown here is derived from an EMBL/GenBank/DDBJ whole genome shotgun (WGS) entry which is preliminary data.</text>
</comment>
<reference evidence="3" key="1">
    <citation type="journal article" date="2019" name="Int. J. Syst. Evol. Microbiol.">
        <title>The Global Catalogue of Microorganisms (GCM) 10K type strain sequencing project: providing services to taxonomists for standard genome sequencing and annotation.</title>
        <authorList>
            <consortium name="The Broad Institute Genomics Platform"/>
            <consortium name="The Broad Institute Genome Sequencing Center for Infectious Disease"/>
            <person name="Wu L."/>
            <person name="Ma J."/>
        </authorList>
    </citation>
    <scope>NUCLEOTIDE SEQUENCE [LARGE SCALE GENOMIC DNA]</scope>
    <source>
        <strain evidence="3">JCM 17017</strain>
    </source>
</reference>
<gene>
    <name evidence="2" type="ORF">GCM10022380_20940</name>
</gene>
<evidence type="ECO:0000313" key="2">
    <source>
        <dbReference type="EMBL" id="GAA3803225.1"/>
    </source>
</evidence>
<dbReference type="Proteomes" id="UP001501624">
    <property type="component" value="Unassembled WGS sequence"/>
</dbReference>
<proteinExistence type="predicted"/>
<evidence type="ECO:0000256" key="1">
    <source>
        <dbReference type="SAM" id="MobiDB-lite"/>
    </source>
</evidence>
<dbReference type="EMBL" id="BAABCM010000002">
    <property type="protein sequence ID" value="GAA3803225.1"/>
    <property type="molecule type" value="Genomic_DNA"/>
</dbReference>